<keyword evidence="2" id="KW-1185">Reference proteome</keyword>
<dbReference type="RefSeq" id="WP_004098204.1">
    <property type="nucleotide sequence ID" value="NZ_AFGF01000197.1"/>
</dbReference>
<comment type="caution">
    <text evidence="1">The sequence shown here is derived from an EMBL/GenBank/DDBJ whole genome shotgun (WGS) entry which is preliminary data.</text>
</comment>
<evidence type="ECO:0000313" key="1">
    <source>
        <dbReference type="EMBL" id="EGO62582.1"/>
    </source>
</evidence>
<name>F7NN04_9FIRM</name>
<sequence>METAEQLFADTVRTGNLWRSDNKKPRCWVERRDEVTTDEVIHRLEKSGLKKISSRTLRNYANNGLCPRADVRGRGRGNGAGSEWPEETPSHFYASYNMLHGRINSTWKLGIEEIAKIKDDALMAVNTDDYQNLGLKSEAWLSLVSDFYNGSIETPETRLLARIEREKIEPWINALGNMAPEAKEAFHQIVTMEPAKRDELFKVVAKDLARINRLV</sequence>
<organism evidence="1 2">
    <name type="scientific">Acetonema longum DSM 6540</name>
    <dbReference type="NCBI Taxonomy" id="1009370"/>
    <lineage>
        <taxon>Bacteria</taxon>
        <taxon>Bacillati</taxon>
        <taxon>Bacillota</taxon>
        <taxon>Negativicutes</taxon>
        <taxon>Acetonemataceae</taxon>
        <taxon>Acetonema</taxon>
    </lineage>
</organism>
<dbReference type="eggNOG" id="ENOG502ZQF9">
    <property type="taxonomic scope" value="Bacteria"/>
</dbReference>
<accession>F7NN04</accession>
<dbReference type="EMBL" id="AFGF01000197">
    <property type="protein sequence ID" value="EGO62582.1"/>
    <property type="molecule type" value="Genomic_DNA"/>
</dbReference>
<dbReference type="AlphaFoldDB" id="F7NN04"/>
<reference evidence="1 2" key="1">
    <citation type="journal article" date="2011" name="EMBO J.">
        <title>Structural diversity of bacterial flagellar motors.</title>
        <authorList>
            <person name="Chen S."/>
            <person name="Beeby M."/>
            <person name="Murphy G.E."/>
            <person name="Leadbetter J.R."/>
            <person name="Hendrixson D.R."/>
            <person name="Briegel A."/>
            <person name="Li Z."/>
            <person name="Shi J."/>
            <person name="Tocheva E.I."/>
            <person name="Muller A."/>
            <person name="Dobro M.J."/>
            <person name="Jensen G.J."/>
        </authorList>
    </citation>
    <scope>NUCLEOTIDE SEQUENCE [LARGE SCALE GENOMIC DNA]</scope>
    <source>
        <strain evidence="1 2">DSM 6540</strain>
    </source>
</reference>
<proteinExistence type="predicted"/>
<dbReference type="STRING" id="1009370.ALO_17436"/>
<evidence type="ECO:0000313" key="2">
    <source>
        <dbReference type="Proteomes" id="UP000003240"/>
    </source>
</evidence>
<gene>
    <name evidence="1" type="ORF">ALO_17436</name>
</gene>
<dbReference type="Proteomes" id="UP000003240">
    <property type="component" value="Unassembled WGS sequence"/>
</dbReference>
<protein>
    <submittedName>
        <fullName evidence="1">Uncharacterized protein</fullName>
    </submittedName>
</protein>